<sequence length="232" mass="27159">MEFPKKLFLVIVEITNDCILKNDSLAKTGLDKQKLKEHIELIDFRFINQVPHRILLHLKRKVDQIIEDVKTQRVIKESSSLRIFSAILNLLNRICLVCLDDIIIYNCIFEAMLENLWEIFAKLCMADVKINPKNNKFFKKEVKYLGHNNFCLQLELSLKGLAHLPDYIYNWIINFYISYLLSSVNVVTWENVLCNNILLSEHICSEQIGCFQTYVLCPEFVYKKQQAVIVGV</sequence>
<organism evidence="1 2">
    <name type="scientific">Vespula pensylvanica</name>
    <name type="common">Western yellow jacket</name>
    <name type="synonym">Wasp</name>
    <dbReference type="NCBI Taxonomy" id="30213"/>
    <lineage>
        <taxon>Eukaryota</taxon>
        <taxon>Metazoa</taxon>
        <taxon>Ecdysozoa</taxon>
        <taxon>Arthropoda</taxon>
        <taxon>Hexapoda</taxon>
        <taxon>Insecta</taxon>
        <taxon>Pterygota</taxon>
        <taxon>Neoptera</taxon>
        <taxon>Endopterygota</taxon>
        <taxon>Hymenoptera</taxon>
        <taxon>Apocrita</taxon>
        <taxon>Aculeata</taxon>
        <taxon>Vespoidea</taxon>
        <taxon>Vespidae</taxon>
        <taxon>Vespinae</taxon>
        <taxon>Vespula</taxon>
    </lineage>
</organism>
<keyword evidence="2" id="KW-1185">Reference proteome</keyword>
<dbReference type="InterPro" id="IPR043502">
    <property type="entry name" value="DNA/RNA_pol_sf"/>
</dbReference>
<comment type="caution">
    <text evidence="1">The sequence shown here is derived from an EMBL/GenBank/DDBJ whole genome shotgun (WGS) entry which is preliminary data.</text>
</comment>
<reference evidence="1" key="1">
    <citation type="journal article" date="2020" name="G3 (Bethesda)">
        <title>High-Quality Assemblies for Three Invasive Social Wasps from the &lt;i&gt;Vespula&lt;/i&gt; Genus.</title>
        <authorList>
            <person name="Harrop T.W.R."/>
            <person name="Guhlin J."/>
            <person name="McLaughlin G.M."/>
            <person name="Permina E."/>
            <person name="Stockwell P."/>
            <person name="Gilligan J."/>
            <person name="Le Lec M.F."/>
            <person name="Gruber M.A.M."/>
            <person name="Quinn O."/>
            <person name="Lovegrove M."/>
            <person name="Duncan E.J."/>
            <person name="Remnant E.J."/>
            <person name="Van Eeckhoven J."/>
            <person name="Graham B."/>
            <person name="Knapp R.A."/>
            <person name="Langford K.W."/>
            <person name="Kronenberg Z."/>
            <person name="Press M.O."/>
            <person name="Eacker S.M."/>
            <person name="Wilson-Rankin E.E."/>
            <person name="Purcell J."/>
            <person name="Lester P.J."/>
            <person name="Dearden P.K."/>
        </authorList>
    </citation>
    <scope>NUCLEOTIDE SEQUENCE</scope>
    <source>
        <strain evidence="1">Volc-1</strain>
    </source>
</reference>
<evidence type="ECO:0000313" key="2">
    <source>
        <dbReference type="Proteomes" id="UP000600918"/>
    </source>
</evidence>
<dbReference type="AlphaFoldDB" id="A0A834UEH9"/>
<accession>A0A834UEH9</accession>
<dbReference type="EMBL" id="JACSDY010000002">
    <property type="protein sequence ID" value="KAF7435039.1"/>
    <property type="molecule type" value="Genomic_DNA"/>
</dbReference>
<name>A0A834UEH9_VESPE</name>
<evidence type="ECO:0000313" key="1">
    <source>
        <dbReference type="EMBL" id="KAF7435039.1"/>
    </source>
</evidence>
<protein>
    <submittedName>
        <fullName evidence="1">Uncharacterized protein</fullName>
    </submittedName>
</protein>
<dbReference type="Proteomes" id="UP000600918">
    <property type="component" value="Unassembled WGS sequence"/>
</dbReference>
<dbReference type="GO" id="GO:0071897">
    <property type="term" value="P:DNA biosynthetic process"/>
    <property type="evidence" value="ECO:0007669"/>
    <property type="project" value="UniProtKB-ARBA"/>
</dbReference>
<proteinExistence type="predicted"/>
<dbReference type="Gene3D" id="3.30.70.270">
    <property type="match status" value="1"/>
</dbReference>
<dbReference type="SUPFAM" id="SSF56672">
    <property type="entry name" value="DNA/RNA polymerases"/>
    <property type="match status" value="1"/>
</dbReference>
<gene>
    <name evidence="1" type="ORF">H0235_003230</name>
</gene>
<dbReference type="InterPro" id="IPR043128">
    <property type="entry name" value="Rev_trsase/Diguanyl_cyclase"/>
</dbReference>